<dbReference type="Pfam" id="PF13244">
    <property type="entry name" value="MbhD"/>
    <property type="match status" value="1"/>
</dbReference>
<accession>A0A0N8GNU7</accession>
<dbReference type="Proteomes" id="UP000050417">
    <property type="component" value="Unassembled WGS sequence"/>
</dbReference>
<evidence type="ECO:0000256" key="2">
    <source>
        <dbReference type="ARBA" id="ARBA00022475"/>
    </source>
</evidence>
<comment type="caution">
    <text evidence="8">The sequence shown here is derived from an EMBL/GenBank/DDBJ whole genome shotgun (WGS) entry which is preliminary data.</text>
</comment>
<dbReference type="EMBL" id="LGCL01000015">
    <property type="protein sequence ID" value="KPL79090.1"/>
    <property type="molecule type" value="Genomic_DNA"/>
</dbReference>
<keyword evidence="3 6" id="KW-0812">Transmembrane</keyword>
<evidence type="ECO:0000259" key="7">
    <source>
        <dbReference type="Pfam" id="PF13244"/>
    </source>
</evidence>
<comment type="subcellular location">
    <subcellularLocation>
        <location evidence="1">Cell membrane</location>
        <topology evidence="1">Multi-pass membrane protein</topology>
    </subcellularLocation>
</comment>
<keyword evidence="4 6" id="KW-1133">Transmembrane helix</keyword>
<keyword evidence="2" id="KW-1003">Cell membrane</keyword>
<dbReference type="AlphaFoldDB" id="A0A0N8GNU7"/>
<dbReference type="InterPro" id="IPR025383">
    <property type="entry name" value="MrpA_C/MbhD"/>
</dbReference>
<evidence type="ECO:0000256" key="4">
    <source>
        <dbReference type="ARBA" id="ARBA00022989"/>
    </source>
</evidence>
<evidence type="ECO:0000256" key="1">
    <source>
        <dbReference type="ARBA" id="ARBA00004651"/>
    </source>
</evidence>
<protein>
    <recommendedName>
        <fullName evidence="7">MrpA C-terminal/MbhD domain-containing protein</fullName>
    </recommendedName>
</protein>
<evidence type="ECO:0000256" key="6">
    <source>
        <dbReference type="SAM" id="Phobius"/>
    </source>
</evidence>
<evidence type="ECO:0000256" key="3">
    <source>
        <dbReference type="ARBA" id="ARBA00022692"/>
    </source>
</evidence>
<dbReference type="STRING" id="1134406.ADN00_04265"/>
<evidence type="ECO:0000313" key="8">
    <source>
        <dbReference type="EMBL" id="KPL79090.1"/>
    </source>
</evidence>
<feature type="transmembrane region" description="Helical" evidence="6">
    <location>
        <begin position="110"/>
        <end position="129"/>
    </location>
</feature>
<dbReference type="InterPro" id="IPR042106">
    <property type="entry name" value="Nuo/plastoQ_OxRdtase_6_NuoJ"/>
</dbReference>
<feature type="transmembrane region" description="Helical" evidence="6">
    <location>
        <begin position="29"/>
        <end position="49"/>
    </location>
</feature>
<keyword evidence="5 6" id="KW-0472">Membrane</keyword>
<dbReference type="Gene3D" id="1.20.120.1200">
    <property type="entry name" value="NADH-ubiquinone/plastoquinone oxidoreductase chain 6, subunit NuoJ"/>
    <property type="match status" value="1"/>
</dbReference>
<feature type="domain" description="MrpA C-terminal/MbhD" evidence="7">
    <location>
        <begin position="2"/>
        <end position="47"/>
    </location>
</feature>
<name>A0A0N8GNU7_9CHLR</name>
<evidence type="ECO:0000256" key="5">
    <source>
        <dbReference type="ARBA" id="ARBA00023136"/>
    </source>
</evidence>
<reference evidence="8 9" key="1">
    <citation type="submission" date="2015-07" db="EMBL/GenBank/DDBJ databases">
        <title>Genome sequence of Ornatilinea apprima DSM 23815.</title>
        <authorList>
            <person name="Hemp J."/>
            <person name="Ward L.M."/>
            <person name="Pace L.A."/>
            <person name="Fischer W.W."/>
        </authorList>
    </citation>
    <scope>NUCLEOTIDE SEQUENCE [LARGE SCALE GENOMIC DNA]</scope>
    <source>
        <strain evidence="8 9">P3M-1</strain>
    </source>
</reference>
<keyword evidence="9" id="KW-1185">Reference proteome</keyword>
<proteinExistence type="predicted"/>
<evidence type="ECO:0000313" key="9">
    <source>
        <dbReference type="Proteomes" id="UP000050417"/>
    </source>
</evidence>
<organism evidence="8 9">
    <name type="scientific">Ornatilinea apprima</name>
    <dbReference type="NCBI Taxonomy" id="1134406"/>
    <lineage>
        <taxon>Bacteria</taxon>
        <taxon>Bacillati</taxon>
        <taxon>Chloroflexota</taxon>
        <taxon>Anaerolineae</taxon>
        <taxon>Anaerolineales</taxon>
        <taxon>Anaerolineaceae</taxon>
        <taxon>Ornatilinea</taxon>
    </lineage>
</organism>
<feature type="transmembrane region" description="Helical" evidence="6">
    <location>
        <begin position="61"/>
        <end position="82"/>
    </location>
</feature>
<gene>
    <name evidence="8" type="ORF">ADN00_04265</name>
</gene>
<sequence length="142" mass="15150">MLLSAIWLAGASALTALMLYMLGAPEVAVIELSVGAGLVTVLFVFAINISGEELQLNHHSIPQTLVWAVLFIVVTLAGLLSLPALNTPFSGPDQATHLQTTLWEDRSLDMLLQILLIFAGVLGVLSLLSGQENKFPKGKDSK</sequence>